<dbReference type="InterPro" id="IPR001878">
    <property type="entry name" value="Znf_CCHC"/>
</dbReference>
<evidence type="ECO:0000313" key="5">
    <source>
        <dbReference type="Proteomes" id="UP000619265"/>
    </source>
</evidence>
<dbReference type="PROSITE" id="PS50158">
    <property type="entry name" value="ZF_CCHC"/>
    <property type="match status" value="1"/>
</dbReference>
<keyword evidence="1" id="KW-0863">Zinc-finger</keyword>
<evidence type="ECO:0000256" key="2">
    <source>
        <dbReference type="SAM" id="MobiDB-lite"/>
    </source>
</evidence>
<sequence>MFGFISCETSEEILIDTGLKKKKKKHVEEQLENINNLTSPFFSSFSIRESYRSESTKIIPILRFLTFWFTFQVFQSHFTFLWFFQYEGELGAEHCVDGAAHLFIAFVILVGTSTNRPKATRINNHRETKDVLVKMVEERGPCARVASELADRCCTCDVFGINVRVINITPRIGRIDKIRHDGLDPAYLDGLCLLGHQDPPPLPTSWCKAGLTQTGTIYPTIFCGGRNGPPVNLAVVVAGNGKKKNSMKMKVVCWGCGQSGHVKKNCPRGGAGSASGSKSVNGDTDNETNVVSLSMEDDVC</sequence>
<dbReference type="Gramene" id="Jr07_16120_p1">
    <property type="protein sequence ID" value="cds.Jr07_16120_p1"/>
    <property type="gene ID" value="Jr07_16120"/>
</dbReference>
<proteinExistence type="predicted"/>
<keyword evidence="1" id="KW-0862">Zinc</keyword>
<dbReference type="InterPro" id="IPR036875">
    <property type="entry name" value="Znf_CCHC_sf"/>
</dbReference>
<dbReference type="SMART" id="SM00343">
    <property type="entry name" value="ZnF_C2HC"/>
    <property type="match status" value="1"/>
</dbReference>
<dbReference type="Proteomes" id="UP000619265">
    <property type="component" value="Unassembled WGS sequence"/>
</dbReference>
<accession>A0A833XEQ2</accession>
<dbReference type="AlphaFoldDB" id="A0A833XEQ2"/>
<reference evidence="4" key="1">
    <citation type="submission" date="2015-10" db="EMBL/GenBank/DDBJ databases">
        <authorList>
            <person name="Martinez-Garcia P.J."/>
            <person name="Crepeau M.W."/>
            <person name="Puiu D."/>
            <person name="Gonzalez-Ibeas D."/>
            <person name="Whalen J."/>
            <person name="Stevens K."/>
            <person name="Paul R."/>
            <person name="Butterfield T."/>
            <person name="Britton M."/>
            <person name="Reagan R."/>
            <person name="Chakraborty S."/>
            <person name="Walawage S.L."/>
            <person name="Vasquez-Gross H.A."/>
            <person name="Cardeno C."/>
            <person name="Famula R."/>
            <person name="Pratt K."/>
            <person name="Kuruganti S."/>
            <person name="Aradhya M.K."/>
            <person name="Leslie C.A."/>
            <person name="Dandekar A.M."/>
            <person name="Salzberg S.L."/>
            <person name="Wegrzyn J.L."/>
            <person name="Langley C.H."/>
            <person name="Neale D.B."/>
        </authorList>
    </citation>
    <scope>NUCLEOTIDE SEQUENCE</scope>
    <source>
        <tissue evidence="4">Leaves</tissue>
    </source>
</reference>
<name>A0A833XEQ2_JUGRE</name>
<dbReference type="SUPFAM" id="SSF57756">
    <property type="entry name" value="Retrovirus zinc finger-like domains"/>
    <property type="match status" value="1"/>
</dbReference>
<reference evidence="4" key="2">
    <citation type="submission" date="2020-03" db="EMBL/GenBank/DDBJ databases">
        <title>Walnut 2.0.</title>
        <authorList>
            <person name="Marrano A."/>
            <person name="Britton M."/>
            <person name="Zimin A.V."/>
            <person name="Zaini P.A."/>
            <person name="Workman R."/>
            <person name="Puiu D."/>
            <person name="Bianco L."/>
            <person name="Allen B.J."/>
            <person name="Troggio M."/>
            <person name="Leslie C.A."/>
            <person name="Timp W."/>
            <person name="Dendekar A."/>
            <person name="Salzberg S.L."/>
            <person name="Neale D.B."/>
        </authorList>
    </citation>
    <scope>NUCLEOTIDE SEQUENCE</scope>
    <source>
        <tissue evidence="4">Leaves</tissue>
    </source>
</reference>
<evidence type="ECO:0000256" key="1">
    <source>
        <dbReference type="PROSITE-ProRule" id="PRU00047"/>
    </source>
</evidence>
<feature type="domain" description="CCHC-type" evidence="3">
    <location>
        <begin position="253"/>
        <end position="268"/>
    </location>
</feature>
<dbReference type="Gene3D" id="4.10.60.10">
    <property type="entry name" value="Zinc finger, CCHC-type"/>
    <property type="match status" value="1"/>
</dbReference>
<feature type="region of interest" description="Disordered" evidence="2">
    <location>
        <begin position="266"/>
        <end position="300"/>
    </location>
</feature>
<protein>
    <recommendedName>
        <fullName evidence="3">CCHC-type domain-containing protein</fullName>
    </recommendedName>
</protein>
<dbReference type="EMBL" id="LIHL02000007">
    <property type="protein sequence ID" value="KAF5465221.1"/>
    <property type="molecule type" value="Genomic_DNA"/>
</dbReference>
<dbReference type="GO" id="GO:0003676">
    <property type="term" value="F:nucleic acid binding"/>
    <property type="evidence" value="ECO:0007669"/>
    <property type="project" value="InterPro"/>
</dbReference>
<evidence type="ECO:0000313" key="4">
    <source>
        <dbReference type="EMBL" id="KAF5465221.1"/>
    </source>
</evidence>
<comment type="caution">
    <text evidence="4">The sequence shown here is derived from an EMBL/GenBank/DDBJ whole genome shotgun (WGS) entry which is preliminary data.</text>
</comment>
<keyword evidence="1" id="KW-0479">Metal-binding</keyword>
<organism evidence="4 5">
    <name type="scientific">Juglans regia</name>
    <name type="common">English walnut</name>
    <dbReference type="NCBI Taxonomy" id="51240"/>
    <lineage>
        <taxon>Eukaryota</taxon>
        <taxon>Viridiplantae</taxon>
        <taxon>Streptophyta</taxon>
        <taxon>Embryophyta</taxon>
        <taxon>Tracheophyta</taxon>
        <taxon>Spermatophyta</taxon>
        <taxon>Magnoliopsida</taxon>
        <taxon>eudicotyledons</taxon>
        <taxon>Gunneridae</taxon>
        <taxon>Pentapetalae</taxon>
        <taxon>rosids</taxon>
        <taxon>fabids</taxon>
        <taxon>Fagales</taxon>
        <taxon>Juglandaceae</taxon>
        <taxon>Juglans</taxon>
    </lineage>
</organism>
<evidence type="ECO:0000259" key="3">
    <source>
        <dbReference type="PROSITE" id="PS50158"/>
    </source>
</evidence>
<feature type="compositionally biased region" description="Polar residues" evidence="2">
    <location>
        <begin position="280"/>
        <end position="292"/>
    </location>
</feature>
<dbReference type="GO" id="GO:0008270">
    <property type="term" value="F:zinc ion binding"/>
    <property type="evidence" value="ECO:0007669"/>
    <property type="project" value="UniProtKB-KW"/>
</dbReference>
<gene>
    <name evidence="4" type="ORF">F2P56_015247</name>
</gene>